<sequence length="556" mass="64161">MGKDISLSLEETNRLRVSIGLKPIPIPKVASERELRSRGDELPEEPRRKRTKLQPVKIQYLDEEESRQDDEEMSTMDFLNQLDQIGKQEKANTHSNVKATTTIQEQPIPEVSVSHLEADIEALESNTVLTLGDKSIFVDGEDEDDDEGDELVNEKIILREKTRAREEEERKIADRHHRKFGGFMEEELQNDLVLAPSKGIRIVSHVAANDKLKSKEESKTESLKHIFEEDQEELDQSRPETKKSFKRIKKKEKKKKIDRLDSIFDENSADVPSIQEVKLENFHNQGPDEEDEFSNLMSLQRRRRQQQSRGKMKAEDIALEIKKLQRNEELEEEISSAFVGGIIYDDNSEFLNSLSSRVLPIDNNKAEETEETEITTPMEPTQAVEKQNESPIKKEEEKVKTATRTTGDTTGDKTDVNPDLEQAIGDGIGSTLRLLQQRNILQVQDEERAKSERVQRVARRKAELMRFQISVEERILEEELSKDKSYKKLSKEEKEKRYETLLDERLQAKNLVNGTSEITSFNPKVVLQYKDDEGKELDTKGAFKHLSHKFHGSKKR</sequence>
<dbReference type="AlphaFoldDB" id="A0A9P7V8Z5"/>
<evidence type="ECO:0000313" key="8">
    <source>
        <dbReference type="Proteomes" id="UP000790833"/>
    </source>
</evidence>
<accession>A0A9P7V8Z5</accession>
<feature type="compositionally biased region" description="Basic and acidic residues" evidence="6">
    <location>
        <begin position="30"/>
        <end position="47"/>
    </location>
</feature>
<feature type="compositionally biased region" description="Basic residues" evidence="6">
    <location>
        <begin position="244"/>
        <end position="256"/>
    </location>
</feature>
<keyword evidence="8" id="KW-1185">Reference proteome</keyword>
<feature type="compositionally biased region" description="Basic and acidic residues" evidence="6">
    <location>
        <begin position="386"/>
        <end position="400"/>
    </location>
</feature>
<keyword evidence="4" id="KW-0508">mRNA splicing</keyword>
<comment type="subcellular location">
    <subcellularLocation>
        <location evidence="1">Nucleus</location>
    </subcellularLocation>
</comment>
<keyword evidence="5" id="KW-0539">Nucleus</keyword>
<evidence type="ECO:0000256" key="5">
    <source>
        <dbReference type="ARBA" id="ARBA00023242"/>
    </source>
</evidence>
<evidence type="ECO:0000256" key="2">
    <source>
        <dbReference type="ARBA" id="ARBA00006076"/>
    </source>
</evidence>
<dbReference type="InterPro" id="IPR005011">
    <property type="entry name" value="SNU66/SART1"/>
</dbReference>
<feature type="compositionally biased region" description="Acidic residues" evidence="6">
    <location>
        <begin position="61"/>
        <end position="73"/>
    </location>
</feature>
<dbReference type="EMBL" id="JAHMUF010000011">
    <property type="protein sequence ID" value="KAG7193491.1"/>
    <property type="molecule type" value="Genomic_DNA"/>
</dbReference>
<dbReference type="InterPro" id="IPR045347">
    <property type="entry name" value="HIND"/>
</dbReference>
<dbReference type="GO" id="GO:0046540">
    <property type="term" value="C:U4/U6 x U5 tri-snRNP complex"/>
    <property type="evidence" value="ECO:0007669"/>
    <property type="project" value="InterPro"/>
</dbReference>
<dbReference type="RefSeq" id="XP_043049039.1">
    <property type="nucleotide sequence ID" value="XM_043191396.1"/>
</dbReference>
<feature type="region of interest" description="Disordered" evidence="6">
    <location>
        <begin position="366"/>
        <end position="419"/>
    </location>
</feature>
<reference evidence="7" key="1">
    <citation type="submission" date="2021-03" db="EMBL/GenBank/DDBJ databases">
        <authorList>
            <person name="Palmer J.M."/>
        </authorList>
    </citation>
    <scope>NUCLEOTIDE SEQUENCE</scope>
    <source>
        <strain evidence="7">ARV_011</strain>
    </source>
</reference>
<dbReference type="Proteomes" id="UP000790833">
    <property type="component" value="Unassembled WGS sequence"/>
</dbReference>
<dbReference type="GeneID" id="66113932"/>
<evidence type="ECO:0000256" key="6">
    <source>
        <dbReference type="SAM" id="MobiDB-lite"/>
    </source>
</evidence>
<dbReference type="GO" id="GO:0045292">
    <property type="term" value="P:mRNA cis splicing, via spliceosome"/>
    <property type="evidence" value="ECO:0007669"/>
    <property type="project" value="TreeGrafter"/>
</dbReference>
<keyword evidence="3" id="KW-0507">mRNA processing</keyword>
<comment type="similarity">
    <text evidence="2">Belongs to the SNU66/SART1 family.</text>
</comment>
<dbReference type="PANTHER" id="PTHR14152">
    <property type="entry name" value="SQUAMOUS CELL CARCINOMA ANTIGEN RECOGNISED BY CYTOTOXIC T LYMPHOCYTES"/>
    <property type="match status" value="1"/>
</dbReference>
<dbReference type="OrthoDB" id="5583at2759"/>
<gene>
    <name evidence="7" type="ORF">KQ657_000558</name>
</gene>
<dbReference type="PANTHER" id="PTHR14152:SF5">
    <property type="entry name" value="U4_U6.U5 TRI-SNRNP-ASSOCIATED PROTEIN 1"/>
    <property type="match status" value="1"/>
</dbReference>
<dbReference type="GO" id="GO:0000481">
    <property type="term" value="P:maturation of 5S rRNA"/>
    <property type="evidence" value="ECO:0007669"/>
    <property type="project" value="TreeGrafter"/>
</dbReference>
<dbReference type="Pfam" id="PF19252">
    <property type="entry name" value="HIND"/>
    <property type="match status" value="1"/>
</dbReference>
<comment type="caution">
    <text evidence="7">The sequence shown here is derived from an EMBL/GenBank/DDBJ whole genome shotgun (WGS) entry which is preliminary data.</text>
</comment>
<evidence type="ECO:0000256" key="3">
    <source>
        <dbReference type="ARBA" id="ARBA00022664"/>
    </source>
</evidence>
<proteinExistence type="inferred from homology"/>
<feature type="region of interest" description="Disordered" evidence="6">
    <location>
        <begin position="26"/>
        <end position="73"/>
    </location>
</feature>
<evidence type="ECO:0000256" key="4">
    <source>
        <dbReference type="ARBA" id="ARBA00023187"/>
    </source>
</evidence>
<protein>
    <submittedName>
        <fullName evidence="7">Uncharacterized protein</fullName>
    </submittedName>
</protein>
<dbReference type="Pfam" id="PF03343">
    <property type="entry name" value="SART-1"/>
    <property type="match status" value="1"/>
</dbReference>
<organism evidence="7 8">
    <name type="scientific">Scheffersomyces spartinae</name>
    <dbReference type="NCBI Taxonomy" id="45513"/>
    <lineage>
        <taxon>Eukaryota</taxon>
        <taxon>Fungi</taxon>
        <taxon>Dikarya</taxon>
        <taxon>Ascomycota</taxon>
        <taxon>Saccharomycotina</taxon>
        <taxon>Pichiomycetes</taxon>
        <taxon>Debaryomycetaceae</taxon>
        <taxon>Scheffersomyces</taxon>
    </lineage>
</organism>
<name>A0A9P7V8Z5_9ASCO</name>
<evidence type="ECO:0000256" key="1">
    <source>
        <dbReference type="ARBA" id="ARBA00004123"/>
    </source>
</evidence>
<feature type="region of interest" description="Disordered" evidence="6">
    <location>
        <begin position="228"/>
        <end position="256"/>
    </location>
</feature>
<evidence type="ECO:0000313" key="7">
    <source>
        <dbReference type="EMBL" id="KAG7193491.1"/>
    </source>
</evidence>